<dbReference type="SUPFAM" id="SSF55729">
    <property type="entry name" value="Acyl-CoA N-acyltransferases (Nat)"/>
    <property type="match status" value="1"/>
</dbReference>
<evidence type="ECO:0000313" key="2">
    <source>
        <dbReference type="EMBL" id="OKP86217.1"/>
    </source>
</evidence>
<dbReference type="Pfam" id="PF00583">
    <property type="entry name" value="Acetyltransf_1"/>
    <property type="match status" value="1"/>
</dbReference>
<feature type="domain" description="N-acetyltransferase" evidence="1">
    <location>
        <begin position="1"/>
        <end position="137"/>
    </location>
</feature>
<dbReference type="InterPro" id="IPR000182">
    <property type="entry name" value="GNAT_dom"/>
</dbReference>
<dbReference type="PROSITE" id="PS51186">
    <property type="entry name" value="GNAT"/>
    <property type="match status" value="1"/>
</dbReference>
<evidence type="ECO:0000259" key="1">
    <source>
        <dbReference type="PROSITE" id="PS51186"/>
    </source>
</evidence>
<dbReference type="Gene3D" id="3.40.630.30">
    <property type="match status" value="1"/>
</dbReference>
<reference evidence="2 3" key="1">
    <citation type="submission" date="2016-03" db="EMBL/GenBank/DDBJ databases">
        <authorList>
            <person name="Sant'Anna F.H."/>
            <person name="Ambrosini A."/>
            <person name="Souza R."/>
            <person name="Bach E."/>
            <person name="Fernandes G."/>
            <person name="Balsanelli E."/>
            <person name="Baura V.A."/>
            <person name="Souza E.M."/>
            <person name="Passaglia L."/>
        </authorList>
    </citation>
    <scope>NUCLEOTIDE SEQUENCE [LARGE SCALE GENOMIC DNA]</scope>
    <source>
        <strain evidence="2 3">P26E</strain>
    </source>
</reference>
<gene>
    <name evidence="2" type="ORF">A3844_14205</name>
</gene>
<organism evidence="2 3">
    <name type="scientific">Paenibacillus helianthi</name>
    <dbReference type="NCBI Taxonomy" id="1349432"/>
    <lineage>
        <taxon>Bacteria</taxon>
        <taxon>Bacillati</taxon>
        <taxon>Bacillota</taxon>
        <taxon>Bacilli</taxon>
        <taxon>Bacillales</taxon>
        <taxon>Paenibacillaceae</taxon>
        <taxon>Paenibacillus</taxon>
    </lineage>
</organism>
<dbReference type="RefSeq" id="WP_074085006.1">
    <property type="nucleotide sequence ID" value="NZ_LVWI01000040.1"/>
</dbReference>
<dbReference type="EMBL" id="LVWI01000040">
    <property type="protein sequence ID" value="OKP86217.1"/>
    <property type="molecule type" value="Genomic_DNA"/>
</dbReference>
<proteinExistence type="predicted"/>
<dbReference type="InterPro" id="IPR016181">
    <property type="entry name" value="Acyl_CoA_acyltransferase"/>
</dbReference>
<sequence>MLISLENYWDRNAVERLLAECMMADEERVREEVDRYLAEDSRELQGTFIDGELAGLIGIRRGPGTEAEILHIAVQTRWRGRGIGAAMIGELRKCGGIETLQAETDREAVGFYSHCGFKISSLGEKYPGVERFSCKYT</sequence>
<name>A0ABX3EMH6_9BACL</name>
<keyword evidence="3" id="KW-1185">Reference proteome</keyword>
<dbReference type="Proteomes" id="UP000186058">
    <property type="component" value="Unassembled WGS sequence"/>
</dbReference>
<dbReference type="CDD" id="cd04301">
    <property type="entry name" value="NAT_SF"/>
    <property type="match status" value="1"/>
</dbReference>
<protein>
    <recommendedName>
        <fullName evidence="1">N-acetyltransferase domain-containing protein</fullName>
    </recommendedName>
</protein>
<accession>A0ABX3EMH6</accession>
<evidence type="ECO:0000313" key="3">
    <source>
        <dbReference type="Proteomes" id="UP000186058"/>
    </source>
</evidence>
<comment type="caution">
    <text evidence="2">The sequence shown here is derived from an EMBL/GenBank/DDBJ whole genome shotgun (WGS) entry which is preliminary data.</text>
</comment>